<name>A0A1L9UUH4_ASPBC</name>
<dbReference type="OMA" id="CHKAMET"/>
<evidence type="ECO:0000313" key="3">
    <source>
        <dbReference type="Proteomes" id="UP000184499"/>
    </source>
</evidence>
<dbReference type="SMART" id="SM00382">
    <property type="entry name" value="AAA"/>
    <property type="match status" value="1"/>
</dbReference>
<dbReference type="GeneID" id="93569058"/>
<dbReference type="EMBL" id="KV878681">
    <property type="protein sequence ID" value="OJJ75246.1"/>
    <property type="molecule type" value="Genomic_DNA"/>
</dbReference>
<gene>
    <name evidence="2" type="ORF">ASPBRDRAFT_101888</name>
</gene>
<feature type="domain" description="AAA+ ATPase" evidence="1">
    <location>
        <begin position="8"/>
        <end position="132"/>
    </location>
</feature>
<organism evidence="2 3">
    <name type="scientific">Aspergillus brasiliensis (strain CBS 101740 / IMI 381727 / IBT 21946)</name>
    <dbReference type="NCBI Taxonomy" id="767769"/>
    <lineage>
        <taxon>Eukaryota</taxon>
        <taxon>Fungi</taxon>
        <taxon>Dikarya</taxon>
        <taxon>Ascomycota</taxon>
        <taxon>Pezizomycotina</taxon>
        <taxon>Eurotiomycetes</taxon>
        <taxon>Eurotiomycetidae</taxon>
        <taxon>Eurotiales</taxon>
        <taxon>Aspergillaceae</taxon>
        <taxon>Aspergillus</taxon>
        <taxon>Aspergillus subgen. Circumdati</taxon>
    </lineage>
</organism>
<dbReference type="SUPFAM" id="SSF52540">
    <property type="entry name" value="P-loop containing nucleoside triphosphate hydrolases"/>
    <property type="match status" value="1"/>
</dbReference>
<dbReference type="VEuPathDB" id="FungiDB:ASPBRDRAFT_101888"/>
<dbReference type="GO" id="GO:0005524">
    <property type="term" value="F:ATP binding"/>
    <property type="evidence" value="ECO:0007669"/>
    <property type="project" value="InterPro"/>
</dbReference>
<feature type="non-terminal residue" evidence="2">
    <location>
        <position position="198"/>
    </location>
</feature>
<dbReference type="PANTHER" id="PTHR46411:SF2">
    <property type="entry name" value="AAA+ ATPASE DOMAIN-CONTAINING PROTEIN"/>
    <property type="match status" value="1"/>
</dbReference>
<dbReference type="InterPro" id="IPR027417">
    <property type="entry name" value="P-loop_NTPase"/>
</dbReference>
<keyword evidence="3" id="KW-1185">Reference proteome</keyword>
<evidence type="ECO:0000313" key="2">
    <source>
        <dbReference type="EMBL" id="OJJ75246.1"/>
    </source>
</evidence>
<dbReference type="InterPro" id="IPR003593">
    <property type="entry name" value="AAA+_ATPase"/>
</dbReference>
<reference evidence="3" key="1">
    <citation type="journal article" date="2017" name="Genome Biol.">
        <title>Comparative genomics reveals high biological diversity and specific adaptations in the industrially and medically important fungal genus Aspergillus.</title>
        <authorList>
            <person name="de Vries R.P."/>
            <person name="Riley R."/>
            <person name="Wiebenga A."/>
            <person name="Aguilar-Osorio G."/>
            <person name="Amillis S."/>
            <person name="Uchima C.A."/>
            <person name="Anderluh G."/>
            <person name="Asadollahi M."/>
            <person name="Askin M."/>
            <person name="Barry K."/>
            <person name="Battaglia E."/>
            <person name="Bayram O."/>
            <person name="Benocci T."/>
            <person name="Braus-Stromeyer S.A."/>
            <person name="Caldana C."/>
            <person name="Canovas D."/>
            <person name="Cerqueira G.C."/>
            <person name="Chen F."/>
            <person name="Chen W."/>
            <person name="Choi C."/>
            <person name="Clum A."/>
            <person name="Dos Santos R.A."/>
            <person name="Damasio A.R."/>
            <person name="Diallinas G."/>
            <person name="Emri T."/>
            <person name="Fekete E."/>
            <person name="Flipphi M."/>
            <person name="Freyberg S."/>
            <person name="Gallo A."/>
            <person name="Gournas C."/>
            <person name="Habgood R."/>
            <person name="Hainaut M."/>
            <person name="Harispe M.L."/>
            <person name="Henrissat B."/>
            <person name="Hilden K.S."/>
            <person name="Hope R."/>
            <person name="Hossain A."/>
            <person name="Karabika E."/>
            <person name="Karaffa L."/>
            <person name="Karanyi Z."/>
            <person name="Krasevec N."/>
            <person name="Kuo A."/>
            <person name="Kusch H."/>
            <person name="LaButti K."/>
            <person name="Lagendijk E.L."/>
            <person name="Lapidus A."/>
            <person name="Levasseur A."/>
            <person name="Lindquist E."/>
            <person name="Lipzen A."/>
            <person name="Logrieco A.F."/>
            <person name="MacCabe A."/>
            <person name="Maekelae M.R."/>
            <person name="Malavazi I."/>
            <person name="Melin P."/>
            <person name="Meyer V."/>
            <person name="Mielnichuk N."/>
            <person name="Miskei M."/>
            <person name="Molnar A.P."/>
            <person name="Mule G."/>
            <person name="Ngan C.Y."/>
            <person name="Orejas M."/>
            <person name="Orosz E."/>
            <person name="Ouedraogo J.P."/>
            <person name="Overkamp K.M."/>
            <person name="Park H.-S."/>
            <person name="Perrone G."/>
            <person name="Piumi F."/>
            <person name="Punt P.J."/>
            <person name="Ram A.F."/>
            <person name="Ramon A."/>
            <person name="Rauscher S."/>
            <person name="Record E."/>
            <person name="Riano-Pachon D.M."/>
            <person name="Robert V."/>
            <person name="Roehrig J."/>
            <person name="Ruller R."/>
            <person name="Salamov A."/>
            <person name="Salih N.S."/>
            <person name="Samson R.A."/>
            <person name="Sandor E."/>
            <person name="Sanguinetti M."/>
            <person name="Schuetze T."/>
            <person name="Sepcic K."/>
            <person name="Shelest E."/>
            <person name="Sherlock G."/>
            <person name="Sophianopoulou V."/>
            <person name="Squina F.M."/>
            <person name="Sun H."/>
            <person name="Susca A."/>
            <person name="Todd R.B."/>
            <person name="Tsang A."/>
            <person name="Unkles S.E."/>
            <person name="van de Wiele N."/>
            <person name="van Rossen-Uffink D."/>
            <person name="Oliveira J.V."/>
            <person name="Vesth T.C."/>
            <person name="Visser J."/>
            <person name="Yu J.-H."/>
            <person name="Zhou M."/>
            <person name="Andersen M.R."/>
            <person name="Archer D.B."/>
            <person name="Baker S.E."/>
            <person name="Benoit I."/>
            <person name="Brakhage A.A."/>
            <person name="Braus G.H."/>
            <person name="Fischer R."/>
            <person name="Frisvad J.C."/>
            <person name="Goldman G.H."/>
            <person name="Houbraken J."/>
            <person name="Oakley B."/>
            <person name="Pocsi I."/>
            <person name="Scazzocchio C."/>
            <person name="Seiboth B."/>
            <person name="vanKuyk P.A."/>
            <person name="Wortman J."/>
            <person name="Dyer P.S."/>
            <person name="Grigoriev I.V."/>
        </authorList>
    </citation>
    <scope>NUCLEOTIDE SEQUENCE [LARGE SCALE GENOMIC DNA]</scope>
    <source>
        <strain evidence="3">CBS 101740 / IMI 381727 / IBT 21946</strain>
    </source>
</reference>
<dbReference type="GO" id="GO:0016887">
    <property type="term" value="F:ATP hydrolysis activity"/>
    <property type="evidence" value="ECO:0007669"/>
    <property type="project" value="InterPro"/>
</dbReference>
<proteinExistence type="predicted"/>
<dbReference type="AlphaFoldDB" id="A0A1L9UUH4"/>
<dbReference type="STRING" id="767769.A0A1L9UUH4"/>
<dbReference type="Proteomes" id="UP000184499">
    <property type="component" value="Unassembled WGS sequence"/>
</dbReference>
<dbReference type="InterPro" id="IPR003959">
    <property type="entry name" value="ATPase_AAA_core"/>
</dbReference>
<feature type="non-terminal residue" evidence="2">
    <location>
        <position position="1"/>
    </location>
</feature>
<accession>A0A1L9UUH4</accession>
<dbReference type="RefSeq" id="XP_067482494.1">
    <property type="nucleotide sequence ID" value="XM_067616570.1"/>
</dbReference>
<dbReference type="Pfam" id="PF00004">
    <property type="entry name" value="AAA"/>
    <property type="match status" value="1"/>
</dbReference>
<sequence length="198" mass="22246">DIGRPLATGTTVLLHGAPGCGKTFSVECLAETVMRPLLRLTHASLGESVHDLVKSLEEAFRLSDRWDCIILLDDVNSLFSPRKDDMSQNIRITLFMQLTETHNGLLFLTTNQVGMLDEAFLSRVQIKLYYPGFAWAMAHRMLKNCLNSIEERAHKDKSHIKIDTDDILHCMQGIMESGRATYNGRDIVNLCQTALLLA</sequence>
<dbReference type="Gene3D" id="3.40.50.300">
    <property type="entry name" value="P-loop containing nucleotide triphosphate hydrolases"/>
    <property type="match status" value="1"/>
</dbReference>
<dbReference type="PANTHER" id="PTHR46411">
    <property type="entry name" value="FAMILY ATPASE, PUTATIVE-RELATED"/>
    <property type="match status" value="1"/>
</dbReference>
<dbReference type="OrthoDB" id="10042665at2759"/>
<protein>
    <recommendedName>
        <fullName evidence="1">AAA+ ATPase domain-containing protein</fullName>
    </recommendedName>
</protein>
<evidence type="ECO:0000259" key="1">
    <source>
        <dbReference type="SMART" id="SM00382"/>
    </source>
</evidence>